<evidence type="ECO:0000256" key="2">
    <source>
        <dbReference type="ARBA" id="ARBA00023054"/>
    </source>
</evidence>
<protein>
    <submittedName>
        <fullName evidence="4">Uncharacterized protein</fullName>
    </submittedName>
</protein>
<gene>
    <name evidence="4" type="ORF">EYF80_061469</name>
</gene>
<evidence type="ECO:0000256" key="3">
    <source>
        <dbReference type="SAM" id="MobiDB-lite"/>
    </source>
</evidence>
<sequence>MAGSRGCGSSLWSGSERVRIGERLNATLAGVLELQLLRCKHLQMVDTALEDRAAEEPRPEEARGAPERGSATTRRQQVSQRVRRGAPHDEIIKYGCGDDGDLPTSRSPGGSLLHSRAADMGPSDVQPAPLARRRVWPSHGAHVLQGRVPGAAPLPQVRRGRAAPLLLPSEEVPLLLPSEEVPILLLPSEEVPVEPSGPLRRCRSSSPLRRCRSSSPLRRCRWSRAALCRVDLRQHKRSICIDRNKQVFQK</sequence>
<dbReference type="GO" id="GO:1900108">
    <property type="term" value="P:negative regulation of nodal signaling pathway"/>
    <property type="evidence" value="ECO:0007669"/>
    <property type="project" value="TreeGrafter"/>
</dbReference>
<feature type="region of interest" description="Disordered" evidence="3">
    <location>
        <begin position="50"/>
        <end position="127"/>
    </location>
</feature>
<dbReference type="EMBL" id="SRLO01006951">
    <property type="protein sequence ID" value="TNN28382.1"/>
    <property type="molecule type" value="Genomic_DNA"/>
</dbReference>
<evidence type="ECO:0000313" key="4">
    <source>
        <dbReference type="EMBL" id="TNN28382.1"/>
    </source>
</evidence>
<dbReference type="OrthoDB" id="8912465at2759"/>
<keyword evidence="2" id="KW-0175">Coiled coil</keyword>
<dbReference type="InterPro" id="IPR024843">
    <property type="entry name" value="Dapper"/>
</dbReference>
<dbReference type="PANTHER" id="PTHR15919">
    <property type="entry name" value="DAPPER-RELATED"/>
    <property type="match status" value="1"/>
</dbReference>
<comment type="similarity">
    <text evidence="1">Belongs to the dapper family.</text>
</comment>
<dbReference type="AlphaFoldDB" id="A0A4Z2EJ66"/>
<organism evidence="4 5">
    <name type="scientific">Liparis tanakae</name>
    <name type="common">Tanaka's snailfish</name>
    <dbReference type="NCBI Taxonomy" id="230148"/>
    <lineage>
        <taxon>Eukaryota</taxon>
        <taxon>Metazoa</taxon>
        <taxon>Chordata</taxon>
        <taxon>Craniata</taxon>
        <taxon>Vertebrata</taxon>
        <taxon>Euteleostomi</taxon>
        <taxon>Actinopterygii</taxon>
        <taxon>Neopterygii</taxon>
        <taxon>Teleostei</taxon>
        <taxon>Neoteleostei</taxon>
        <taxon>Acanthomorphata</taxon>
        <taxon>Eupercaria</taxon>
        <taxon>Perciformes</taxon>
        <taxon>Cottioidei</taxon>
        <taxon>Cottales</taxon>
        <taxon>Liparidae</taxon>
        <taxon>Liparis</taxon>
    </lineage>
</organism>
<dbReference type="GO" id="GO:0005737">
    <property type="term" value="C:cytoplasm"/>
    <property type="evidence" value="ECO:0007669"/>
    <property type="project" value="TreeGrafter"/>
</dbReference>
<name>A0A4Z2EJ66_9TELE</name>
<proteinExistence type="inferred from homology"/>
<feature type="compositionally biased region" description="Basic and acidic residues" evidence="3">
    <location>
        <begin position="50"/>
        <end position="66"/>
    </location>
</feature>
<accession>A0A4Z2EJ66</accession>
<comment type="caution">
    <text evidence="4">The sequence shown here is derived from an EMBL/GenBank/DDBJ whole genome shotgun (WGS) entry which is preliminary data.</text>
</comment>
<evidence type="ECO:0000256" key="1">
    <source>
        <dbReference type="ARBA" id="ARBA00010807"/>
    </source>
</evidence>
<evidence type="ECO:0000313" key="5">
    <source>
        <dbReference type="Proteomes" id="UP000314294"/>
    </source>
</evidence>
<dbReference type="Proteomes" id="UP000314294">
    <property type="component" value="Unassembled WGS sequence"/>
</dbReference>
<reference evidence="4 5" key="1">
    <citation type="submission" date="2019-03" db="EMBL/GenBank/DDBJ databases">
        <title>First draft genome of Liparis tanakae, snailfish: a comprehensive survey of snailfish specific genes.</title>
        <authorList>
            <person name="Kim W."/>
            <person name="Song I."/>
            <person name="Jeong J.-H."/>
            <person name="Kim D."/>
            <person name="Kim S."/>
            <person name="Ryu S."/>
            <person name="Song J.Y."/>
            <person name="Lee S.K."/>
        </authorList>
    </citation>
    <scope>NUCLEOTIDE SEQUENCE [LARGE SCALE GENOMIC DNA]</scope>
    <source>
        <tissue evidence="4">Muscle</tissue>
    </source>
</reference>
<keyword evidence="5" id="KW-1185">Reference proteome</keyword>
<dbReference type="PANTHER" id="PTHR15919:SF14">
    <property type="entry name" value="DAPPER HOMOLOG 2"/>
    <property type="match status" value="1"/>
</dbReference>